<dbReference type="CTD" id="20319068"/>
<name>A0A075AFZ2_OPIVI</name>
<sequence length="235" mass="25761">MSDSGESRSAGLSLRVLQAQITYDLAVGFVTPLYKPRYTSDIARLTSDTVAKSHVLTPTHTQTSYKLHASTATRHNSQQSFARRPARTRAAQDFYGIPLTDIQDYNSGKPLGLCPLSVSGVITHDGNRSAVTPFRRLVAIPPGGSPRARILPSCPSLDRSRQGAESGFETRTFRSQPLNARNLRRLSAPLGVDQTDNASSICSASQPCIKPRQRESALIKDRQRLRNMQHVAASY</sequence>
<dbReference type="AlphaFoldDB" id="A0A075AFZ2"/>
<evidence type="ECO:0000313" key="1">
    <source>
        <dbReference type="EMBL" id="KER28209.1"/>
    </source>
</evidence>
<keyword evidence="2" id="KW-1185">Reference proteome</keyword>
<dbReference type="KEGG" id="ovi:T265_04886"/>
<dbReference type="EMBL" id="KL596704">
    <property type="protein sequence ID" value="KER28209.1"/>
    <property type="molecule type" value="Genomic_DNA"/>
</dbReference>
<dbReference type="GeneID" id="20319068"/>
<organism evidence="1 2">
    <name type="scientific">Opisthorchis viverrini</name>
    <name type="common">Southeast Asian liver fluke</name>
    <dbReference type="NCBI Taxonomy" id="6198"/>
    <lineage>
        <taxon>Eukaryota</taxon>
        <taxon>Metazoa</taxon>
        <taxon>Spiralia</taxon>
        <taxon>Lophotrochozoa</taxon>
        <taxon>Platyhelminthes</taxon>
        <taxon>Trematoda</taxon>
        <taxon>Digenea</taxon>
        <taxon>Opisthorchiida</taxon>
        <taxon>Opisthorchiata</taxon>
        <taxon>Opisthorchiidae</taxon>
        <taxon>Opisthorchis</taxon>
    </lineage>
</organism>
<protein>
    <submittedName>
        <fullName evidence="1">Uncharacterized protein</fullName>
    </submittedName>
</protein>
<dbReference type="RefSeq" id="XP_009168010.1">
    <property type="nucleotide sequence ID" value="XM_009169746.1"/>
</dbReference>
<gene>
    <name evidence="1" type="ORF">T265_04886</name>
</gene>
<dbReference type="Proteomes" id="UP000054324">
    <property type="component" value="Unassembled WGS sequence"/>
</dbReference>
<proteinExistence type="predicted"/>
<dbReference type="OrthoDB" id="6313978at2759"/>
<reference evidence="1 2" key="1">
    <citation type="submission" date="2013-11" db="EMBL/GenBank/DDBJ databases">
        <title>Opisthorchis viverrini - life in the bile duct.</title>
        <authorList>
            <person name="Young N.D."/>
            <person name="Nagarajan N."/>
            <person name="Lin S.J."/>
            <person name="Korhonen P.K."/>
            <person name="Jex A.R."/>
            <person name="Hall R.S."/>
            <person name="Safavi-Hemami H."/>
            <person name="Kaewkong W."/>
            <person name="Bertrand D."/>
            <person name="Gao S."/>
            <person name="Seet Q."/>
            <person name="Wongkham S."/>
            <person name="Teh B.T."/>
            <person name="Wongkham C."/>
            <person name="Intapan P.M."/>
            <person name="Maleewong W."/>
            <person name="Yang X."/>
            <person name="Hu M."/>
            <person name="Wang Z."/>
            <person name="Hofmann A."/>
            <person name="Sternberg P.W."/>
            <person name="Tan P."/>
            <person name="Wang J."/>
            <person name="Gasser R.B."/>
        </authorList>
    </citation>
    <scope>NUCLEOTIDE SEQUENCE [LARGE SCALE GENOMIC DNA]</scope>
</reference>
<evidence type="ECO:0000313" key="2">
    <source>
        <dbReference type="Proteomes" id="UP000054324"/>
    </source>
</evidence>
<accession>A0A075AFZ2</accession>